<keyword evidence="6" id="KW-1185">Reference proteome</keyword>
<dbReference type="SMART" id="SM00421">
    <property type="entry name" value="HTH_LUXR"/>
    <property type="match status" value="1"/>
</dbReference>
<dbReference type="AlphaFoldDB" id="A0A1Y5U4D0"/>
<dbReference type="InterPro" id="IPR003593">
    <property type="entry name" value="AAA+_ATPase"/>
</dbReference>
<dbReference type="InterPro" id="IPR059106">
    <property type="entry name" value="WHD_MalT"/>
</dbReference>
<evidence type="ECO:0000259" key="4">
    <source>
        <dbReference type="PROSITE" id="PS50043"/>
    </source>
</evidence>
<evidence type="ECO:0000256" key="3">
    <source>
        <dbReference type="ARBA" id="ARBA00023163"/>
    </source>
</evidence>
<dbReference type="SUPFAM" id="SSF52540">
    <property type="entry name" value="P-loop containing nucleoside triphosphate hydrolases"/>
    <property type="match status" value="1"/>
</dbReference>
<dbReference type="EMBL" id="FWFR01000005">
    <property type="protein sequence ID" value="SLN76636.1"/>
    <property type="molecule type" value="Genomic_DNA"/>
</dbReference>
<dbReference type="InterPro" id="IPR049945">
    <property type="entry name" value="AAA_22"/>
</dbReference>
<dbReference type="PANTHER" id="PTHR43214">
    <property type="entry name" value="TWO-COMPONENT RESPONSE REGULATOR"/>
    <property type="match status" value="1"/>
</dbReference>
<dbReference type="GO" id="GO:0006355">
    <property type="term" value="P:regulation of DNA-templated transcription"/>
    <property type="evidence" value="ECO:0007669"/>
    <property type="project" value="InterPro"/>
</dbReference>
<reference evidence="5 6" key="1">
    <citation type="submission" date="2017-03" db="EMBL/GenBank/DDBJ databases">
        <authorList>
            <person name="Afonso C.L."/>
            <person name="Miller P.J."/>
            <person name="Scott M.A."/>
            <person name="Spackman E."/>
            <person name="Goraichik I."/>
            <person name="Dimitrov K.M."/>
            <person name="Suarez D.L."/>
            <person name="Swayne D.E."/>
        </authorList>
    </citation>
    <scope>NUCLEOTIDE SEQUENCE [LARGE SCALE GENOMIC DNA]</scope>
    <source>
        <strain evidence="5 6">CECT 7691</strain>
    </source>
</reference>
<dbReference type="InterPro" id="IPR011990">
    <property type="entry name" value="TPR-like_helical_dom_sf"/>
</dbReference>
<proteinExistence type="predicted"/>
<dbReference type="InterPro" id="IPR039420">
    <property type="entry name" value="WalR-like"/>
</dbReference>
<feature type="domain" description="HTH luxR-type" evidence="4">
    <location>
        <begin position="797"/>
        <end position="862"/>
    </location>
</feature>
<evidence type="ECO:0000256" key="2">
    <source>
        <dbReference type="ARBA" id="ARBA00023125"/>
    </source>
</evidence>
<dbReference type="SUPFAM" id="SSF46894">
    <property type="entry name" value="C-terminal effector domain of the bipartite response regulators"/>
    <property type="match status" value="1"/>
</dbReference>
<keyword evidence="5" id="KW-0808">Transferase</keyword>
<dbReference type="Proteomes" id="UP000193200">
    <property type="component" value="Unassembled WGS sequence"/>
</dbReference>
<dbReference type="GO" id="GO:0004674">
    <property type="term" value="F:protein serine/threonine kinase activity"/>
    <property type="evidence" value="ECO:0007669"/>
    <property type="project" value="UniProtKB-EC"/>
</dbReference>
<dbReference type="GO" id="GO:0016887">
    <property type="term" value="F:ATP hydrolysis activity"/>
    <property type="evidence" value="ECO:0007669"/>
    <property type="project" value="InterPro"/>
</dbReference>
<dbReference type="InterPro" id="IPR016032">
    <property type="entry name" value="Sig_transdc_resp-reg_C-effctor"/>
</dbReference>
<dbReference type="CDD" id="cd06170">
    <property type="entry name" value="LuxR_C_like"/>
    <property type="match status" value="1"/>
</dbReference>
<dbReference type="PROSITE" id="PS50043">
    <property type="entry name" value="HTH_LUXR_2"/>
    <property type="match status" value="1"/>
</dbReference>
<dbReference type="PANTHER" id="PTHR43214:SF41">
    <property type="entry name" value="NITRATE_NITRITE RESPONSE REGULATOR PROTEIN NARP"/>
    <property type="match status" value="1"/>
</dbReference>
<dbReference type="PRINTS" id="PR00038">
    <property type="entry name" value="HTHLUXR"/>
</dbReference>
<dbReference type="SMART" id="SM00382">
    <property type="entry name" value="AAA"/>
    <property type="match status" value="1"/>
</dbReference>
<dbReference type="InterPro" id="IPR041617">
    <property type="entry name" value="TPR_MalT"/>
</dbReference>
<name>A0A1Y5U4D0_9PROT</name>
<dbReference type="InParanoid" id="A0A1Y5U4D0"/>
<keyword evidence="2" id="KW-0238">DNA-binding</keyword>
<dbReference type="Pfam" id="PF25873">
    <property type="entry name" value="WHD_MalT"/>
    <property type="match status" value="1"/>
</dbReference>
<organism evidence="5 6">
    <name type="scientific">Oceanibacterium hippocampi</name>
    <dbReference type="NCBI Taxonomy" id="745714"/>
    <lineage>
        <taxon>Bacteria</taxon>
        <taxon>Pseudomonadati</taxon>
        <taxon>Pseudomonadota</taxon>
        <taxon>Alphaproteobacteria</taxon>
        <taxon>Sneathiellales</taxon>
        <taxon>Sneathiellaceae</taxon>
        <taxon>Oceanibacterium</taxon>
    </lineage>
</organism>
<dbReference type="Gene3D" id="1.25.40.10">
    <property type="entry name" value="Tetratricopeptide repeat domain"/>
    <property type="match status" value="1"/>
</dbReference>
<dbReference type="Gene3D" id="1.10.10.10">
    <property type="entry name" value="Winged helix-like DNA-binding domain superfamily/Winged helix DNA-binding domain"/>
    <property type="match status" value="1"/>
</dbReference>
<dbReference type="Pfam" id="PF00196">
    <property type="entry name" value="GerE"/>
    <property type="match status" value="1"/>
</dbReference>
<dbReference type="InterPro" id="IPR036388">
    <property type="entry name" value="WH-like_DNA-bd_sf"/>
</dbReference>
<dbReference type="Pfam" id="PF13401">
    <property type="entry name" value="AAA_22"/>
    <property type="match status" value="1"/>
</dbReference>
<evidence type="ECO:0000256" key="1">
    <source>
        <dbReference type="ARBA" id="ARBA00023015"/>
    </source>
</evidence>
<dbReference type="InterPro" id="IPR027417">
    <property type="entry name" value="P-loop_NTPase"/>
</dbReference>
<dbReference type="GO" id="GO:0003677">
    <property type="term" value="F:DNA binding"/>
    <property type="evidence" value="ECO:0007669"/>
    <property type="project" value="UniProtKB-KW"/>
</dbReference>
<accession>A0A1Y5U4D0</accession>
<dbReference type="Gene3D" id="3.40.50.300">
    <property type="entry name" value="P-loop containing nucleotide triphosphate hydrolases"/>
    <property type="match status" value="1"/>
</dbReference>
<dbReference type="EC" id="2.7.11.1" evidence="5"/>
<dbReference type="SUPFAM" id="SSF48452">
    <property type="entry name" value="TPR-like"/>
    <property type="match status" value="1"/>
</dbReference>
<protein>
    <submittedName>
        <fullName evidence="5">Serine/threonine-protein kinase PknK</fullName>
        <ecNumber evidence="5">2.7.11.1</ecNumber>
    </submittedName>
</protein>
<dbReference type="Pfam" id="PF17874">
    <property type="entry name" value="TPR_MalT"/>
    <property type="match status" value="1"/>
</dbReference>
<dbReference type="FunCoup" id="A0A1Y5U4D0">
    <property type="interactions" value="134"/>
</dbReference>
<evidence type="ECO:0000313" key="5">
    <source>
        <dbReference type="EMBL" id="SLN76636.1"/>
    </source>
</evidence>
<keyword evidence="1" id="KW-0805">Transcription regulation</keyword>
<gene>
    <name evidence="5" type="primary">pknK</name>
    <name evidence="5" type="ORF">OCH7691_04153</name>
</gene>
<dbReference type="InterPro" id="IPR000792">
    <property type="entry name" value="Tscrpt_reg_LuxR_C"/>
</dbReference>
<keyword evidence="5" id="KW-0418">Kinase</keyword>
<sequence>MRLVARDRLSSVAGRLDRLRLVCVTAPAGSGKSTLMTQWHGMLAEGEAAWLSLERADREPANFAAALAAALKGRVPSLGAALQAILSSPEPVLLRRTVDHVLVELAMHDRRFVLMLDDAHHLIGSGAEEALARLIAQAPPSLTVVVGSRDRLSLPISRLLLSGSALEIGWDELRFTAGEAGILLNEAAGDGLGADIVDVVTRRTEGWATGLQLAAMTLRQRPDGADLRSLSGRSVDVANYLLEDVFSALAPSDRDFLMNTSVLDRFSAGLAEAVSGRDDARAIIERLEHGNLFLLRLDDRREWFRYHHLFQEFLQSRLDVAHPGRRDDLYRRAAHWCEAADLLREAMTYARRGRHMEHLADLLERAGRQMFRHGDFKSLRDWLAVLPPGTLQNRRELCVLAGWAHAYLGEIAAARTCAAMAASSLAPEDRATRAELAVMRTTFGVIQADEPESHDLPSNVVDHLPSDKPALLGFGHVAVGYTLRAEGRLDDALAAFERGIAITERPETALVNLLARFNIGALLVFMGRPASAEERLRQSLEVARARGWDESIGAGFLNVQLGIALREQNRLRDSIAALGRGIELLEAGEGYGYLGVGLAERARSHRAAGNGNAAAQDRDAARRLADERGITRVRFRVDLLDARTALGGGRLDEALACLEQLRSGLVPPSDDGGVLNEKYEIFLVQWCRLLHGQLRMAEVVRVAGLGVGSALAAGRHRNAVAFLVLQAAAWKGLGVPGKVRDKLVRALELVRGEGCVRPFLAAGTTLLDDLAELAGDRALAASVVPVLAALGRHSEATDIPIPVLRYRETQIIGLLTHGLRNREIGERLRISEETVKWYLKQLYEKLEVRSRTEAVQKAREYNLLA</sequence>
<evidence type="ECO:0000313" key="6">
    <source>
        <dbReference type="Proteomes" id="UP000193200"/>
    </source>
</evidence>
<keyword evidence="3" id="KW-0804">Transcription</keyword>